<keyword evidence="1" id="KW-0479">Metal-binding</keyword>
<dbReference type="EMBL" id="LIBO01000030">
    <property type="protein sequence ID" value="KRO62832.1"/>
    <property type="molecule type" value="Genomic_DNA"/>
</dbReference>
<comment type="caution">
    <text evidence="4">The sequence shown here is derived from an EMBL/GenBank/DDBJ whole genome shotgun (WGS) entry which is preliminary data.</text>
</comment>
<dbReference type="Proteomes" id="UP000051269">
    <property type="component" value="Unassembled WGS sequence"/>
</dbReference>
<dbReference type="PANTHER" id="PTHR30004">
    <property type="entry name" value="4-HYDROXYTHREONINE-4-PHOSPHATE DEHYDROGENASE"/>
    <property type="match status" value="1"/>
</dbReference>
<evidence type="ECO:0000313" key="5">
    <source>
        <dbReference type="Proteomes" id="UP000051269"/>
    </source>
</evidence>
<dbReference type="GO" id="GO:0046872">
    <property type="term" value="F:metal ion binding"/>
    <property type="evidence" value="ECO:0007669"/>
    <property type="project" value="UniProtKB-KW"/>
</dbReference>
<name>A0A0R2RPT1_9BACT</name>
<dbReference type="SUPFAM" id="SSF53659">
    <property type="entry name" value="Isocitrate/Isopropylmalate dehydrogenase-like"/>
    <property type="match status" value="1"/>
</dbReference>
<protein>
    <recommendedName>
        <fullName evidence="6">4-hydroxythreonine-4-phosphate dehydrogenase</fullName>
    </recommendedName>
</protein>
<dbReference type="PANTHER" id="PTHR30004:SF6">
    <property type="entry name" value="D-THREONATE 4-PHOSPHATE DEHYDROGENASE"/>
    <property type="match status" value="1"/>
</dbReference>
<evidence type="ECO:0000313" key="4">
    <source>
        <dbReference type="EMBL" id="KRO62832.1"/>
    </source>
</evidence>
<keyword evidence="2" id="KW-0560">Oxidoreductase</keyword>
<organism evidence="4 5">
    <name type="scientific">Verrucomicrobia subdivision 6 bacterium BACL9 MAG-120507-bin52</name>
    <dbReference type="NCBI Taxonomy" id="1655590"/>
    <lineage>
        <taxon>Bacteria</taxon>
        <taxon>Pseudomonadati</taxon>
        <taxon>Verrucomicrobiota</taxon>
        <taxon>Verrucomicrobiia</taxon>
        <taxon>Verrucomicrobiales</taxon>
        <taxon>Verrucomicrobia subdivision 6</taxon>
    </lineage>
</organism>
<sequence length="285" mass="31011">MVVGITWGDPAGVGPELAEKIMRTFRGPFFLRAVGHQTKRPGKPSLSGARLARAALDESVRLLRSGEIQAVVNGPISKEWMGKVGFHFPGQTEFYAKAFRVKADDVTMMMIGPRLRVALATTHLSLKKAVLGLRSKQIVRAGRHLAETLQRLGVRRPRIAVCGLNPHAGEGGKFGGDEKKIVEPAVKELRKRTKFAFFGPESPDAVFRRAWQGEFDGVVALYHDQGLIPAKLLDFDETVNVTAGLPVVRCSPDHGTAFALAGKGKARSDSFRAAVQLAGRLVKQK</sequence>
<dbReference type="InterPro" id="IPR005255">
    <property type="entry name" value="PdxA_fam"/>
</dbReference>
<accession>A0A0R2RPT1</accession>
<proteinExistence type="predicted"/>
<evidence type="ECO:0000256" key="3">
    <source>
        <dbReference type="ARBA" id="ARBA00023027"/>
    </source>
</evidence>
<reference evidence="4 5" key="1">
    <citation type="submission" date="2015-10" db="EMBL/GenBank/DDBJ databases">
        <title>Metagenome-Assembled Genomes uncover a global brackish microbiome.</title>
        <authorList>
            <person name="Hugerth L.W."/>
            <person name="Larsson J."/>
            <person name="Alneberg J."/>
            <person name="Lindh M.V."/>
            <person name="Legrand C."/>
            <person name="Pinhassi J."/>
            <person name="Andersson A.F."/>
        </authorList>
    </citation>
    <scope>NUCLEOTIDE SEQUENCE [LARGE SCALE GENOMIC DNA]</scope>
    <source>
        <strain evidence="4">BACL18 MAG-120507-bin52</strain>
    </source>
</reference>
<dbReference type="Gene3D" id="3.40.718.10">
    <property type="entry name" value="Isopropylmalate Dehydrogenase"/>
    <property type="match status" value="1"/>
</dbReference>
<dbReference type="AlphaFoldDB" id="A0A0R2RPT1"/>
<keyword evidence="3" id="KW-0520">NAD</keyword>
<evidence type="ECO:0008006" key="6">
    <source>
        <dbReference type="Google" id="ProtNLM"/>
    </source>
</evidence>
<dbReference type="NCBIfam" id="TIGR00557">
    <property type="entry name" value="pdxA"/>
    <property type="match status" value="1"/>
</dbReference>
<gene>
    <name evidence="4" type="ORF">ABR82_03270</name>
</gene>
<evidence type="ECO:0000256" key="1">
    <source>
        <dbReference type="ARBA" id="ARBA00022723"/>
    </source>
</evidence>
<dbReference type="GO" id="GO:0016491">
    <property type="term" value="F:oxidoreductase activity"/>
    <property type="evidence" value="ECO:0007669"/>
    <property type="project" value="UniProtKB-KW"/>
</dbReference>
<evidence type="ECO:0000256" key="2">
    <source>
        <dbReference type="ARBA" id="ARBA00023002"/>
    </source>
</evidence>
<dbReference type="GO" id="GO:0051287">
    <property type="term" value="F:NAD binding"/>
    <property type="evidence" value="ECO:0007669"/>
    <property type="project" value="InterPro"/>
</dbReference>
<dbReference type="Pfam" id="PF04166">
    <property type="entry name" value="PdxA"/>
    <property type="match status" value="1"/>
</dbReference>